<dbReference type="SUPFAM" id="SSF143081">
    <property type="entry name" value="BB1717-like"/>
    <property type="match status" value="1"/>
</dbReference>
<dbReference type="PANTHER" id="PTHR13604:SF0">
    <property type="entry name" value="ABASIC SITE PROCESSING PROTEIN HMCES"/>
    <property type="match status" value="1"/>
</dbReference>
<dbReference type="GO" id="GO:0016829">
    <property type="term" value="F:lyase activity"/>
    <property type="evidence" value="ECO:0007669"/>
    <property type="project" value="UniProtKB-KW"/>
</dbReference>
<comment type="similarity">
    <text evidence="1">Belongs to the SOS response-associated peptidase family.</text>
</comment>
<reference evidence="9 10" key="1">
    <citation type="submission" date="2016-10" db="EMBL/GenBank/DDBJ databases">
        <authorList>
            <person name="de Groot N.N."/>
        </authorList>
    </citation>
    <scope>NUCLEOTIDE SEQUENCE [LARGE SCALE GENOMIC DNA]</scope>
    <source>
        <strain evidence="9 10">IBRC-M10015</strain>
    </source>
</reference>
<keyword evidence="7" id="KW-0456">Lyase</keyword>
<keyword evidence="6" id="KW-0238">DNA-binding</keyword>
<dbReference type="GO" id="GO:0006508">
    <property type="term" value="P:proteolysis"/>
    <property type="evidence" value="ECO:0007669"/>
    <property type="project" value="UniProtKB-KW"/>
</dbReference>
<name>A0A1G8XJ06_9EURY</name>
<dbReference type="GO" id="GO:0008233">
    <property type="term" value="F:peptidase activity"/>
    <property type="evidence" value="ECO:0007669"/>
    <property type="project" value="UniProtKB-KW"/>
</dbReference>
<evidence type="ECO:0000256" key="6">
    <source>
        <dbReference type="ARBA" id="ARBA00023125"/>
    </source>
</evidence>
<dbReference type="RefSeq" id="WP_092703313.1">
    <property type="nucleotide sequence ID" value="NZ_FNFC01000011.1"/>
</dbReference>
<sequence length="245" mass="26996">MCGRYSLFVPPAELADRFEVDTAAYEPRYNAAPGQSLPVITDENSERLRSLEWGFVPPWADSRDDGGHINARSERLTEAPTFRNAFAAETVDAGRCLVPADGFYEWVETDGGKQPYRVTRTDDAPFAMAGLWARWEPPTTQTGLDAFADGTPDDDPDVVETFTVVTTEPNDLVADLHHRMAVILPDGSERRWLEESVPEASELLEPCSAEKMRAYPVSTAVNDPGNDSPVVVEEISDSSQSTDKV</sequence>
<evidence type="ECO:0000313" key="9">
    <source>
        <dbReference type="EMBL" id="SDJ89740.1"/>
    </source>
</evidence>
<evidence type="ECO:0000256" key="1">
    <source>
        <dbReference type="ARBA" id="ARBA00008136"/>
    </source>
</evidence>
<keyword evidence="3" id="KW-0227">DNA damage</keyword>
<keyword evidence="2" id="KW-0645">Protease</keyword>
<dbReference type="InterPro" id="IPR036590">
    <property type="entry name" value="SRAP-like"/>
</dbReference>
<dbReference type="Gene3D" id="3.90.1680.10">
    <property type="entry name" value="SOS response associated peptidase-like"/>
    <property type="match status" value="1"/>
</dbReference>
<evidence type="ECO:0000256" key="4">
    <source>
        <dbReference type="ARBA" id="ARBA00022801"/>
    </source>
</evidence>
<dbReference type="Proteomes" id="UP000198856">
    <property type="component" value="Unassembled WGS sequence"/>
</dbReference>
<keyword evidence="10" id="KW-1185">Reference proteome</keyword>
<organism evidence="9 10">
    <name type="scientific">Halovenus aranensis</name>
    <dbReference type="NCBI Taxonomy" id="890420"/>
    <lineage>
        <taxon>Archaea</taxon>
        <taxon>Methanobacteriati</taxon>
        <taxon>Methanobacteriota</taxon>
        <taxon>Stenosarchaea group</taxon>
        <taxon>Halobacteria</taxon>
        <taxon>Halobacteriales</taxon>
        <taxon>Haloarculaceae</taxon>
        <taxon>Halovenus</taxon>
    </lineage>
</organism>
<evidence type="ECO:0000256" key="7">
    <source>
        <dbReference type="ARBA" id="ARBA00023239"/>
    </source>
</evidence>
<dbReference type="Pfam" id="PF02586">
    <property type="entry name" value="SRAP"/>
    <property type="match status" value="1"/>
</dbReference>
<dbReference type="PANTHER" id="PTHR13604">
    <property type="entry name" value="DC12-RELATED"/>
    <property type="match status" value="1"/>
</dbReference>
<protein>
    <submittedName>
        <fullName evidence="9">Putative SOS response-associated peptidase YedK</fullName>
    </submittedName>
</protein>
<dbReference type="OrthoDB" id="109020at2157"/>
<dbReference type="GO" id="GO:0106300">
    <property type="term" value="P:protein-DNA covalent cross-linking repair"/>
    <property type="evidence" value="ECO:0007669"/>
    <property type="project" value="InterPro"/>
</dbReference>
<feature type="region of interest" description="Disordered" evidence="8">
    <location>
        <begin position="218"/>
        <end position="245"/>
    </location>
</feature>
<proteinExistence type="inferred from homology"/>
<gene>
    <name evidence="9" type="ORF">SAMN05216226_11169</name>
</gene>
<evidence type="ECO:0000313" key="10">
    <source>
        <dbReference type="Proteomes" id="UP000198856"/>
    </source>
</evidence>
<keyword evidence="4" id="KW-0378">Hydrolase</keyword>
<keyword evidence="5" id="KW-0190">Covalent protein-DNA linkage</keyword>
<evidence type="ECO:0000256" key="5">
    <source>
        <dbReference type="ARBA" id="ARBA00023124"/>
    </source>
</evidence>
<dbReference type="EMBL" id="FNFC01000011">
    <property type="protein sequence ID" value="SDJ89740.1"/>
    <property type="molecule type" value="Genomic_DNA"/>
</dbReference>
<evidence type="ECO:0000256" key="8">
    <source>
        <dbReference type="SAM" id="MobiDB-lite"/>
    </source>
</evidence>
<dbReference type="AlphaFoldDB" id="A0A1G8XJ06"/>
<dbReference type="InterPro" id="IPR003738">
    <property type="entry name" value="SRAP"/>
</dbReference>
<dbReference type="GO" id="GO:0003697">
    <property type="term" value="F:single-stranded DNA binding"/>
    <property type="evidence" value="ECO:0007669"/>
    <property type="project" value="InterPro"/>
</dbReference>
<evidence type="ECO:0000256" key="2">
    <source>
        <dbReference type="ARBA" id="ARBA00022670"/>
    </source>
</evidence>
<accession>A0A1G8XJ06</accession>
<evidence type="ECO:0000256" key="3">
    <source>
        <dbReference type="ARBA" id="ARBA00022763"/>
    </source>
</evidence>